<keyword evidence="3" id="KW-1185">Reference proteome</keyword>
<accession>A0AAD5MFE2</accession>
<dbReference type="Proteomes" id="UP001196413">
    <property type="component" value="Unassembled WGS sequence"/>
</dbReference>
<sequence>MRIKSENRLTNTRSILTKGFANLNQETGRGEGGLSGSPRKDETPERYAGSTMSEILVRRDTSMSRTYKNIAVAKRTRARESARGRGESDTESEQRNDA</sequence>
<gene>
    <name evidence="2" type="ORF">KIN20_012558</name>
</gene>
<proteinExistence type="predicted"/>
<feature type="region of interest" description="Disordered" evidence="1">
    <location>
        <begin position="1"/>
        <end position="98"/>
    </location>
</feature>
<evidence type="ECO:0000313" key="2">
    <source>
        <dbReference type="EMBL" id="KAJ1355233.1"/>
    </source>
</evidence>
<organism evidence="2 3">
    <name type="scientific">Parelaphostrongylus tenuis</name>
    <name type="common">Meningeal worm</name>
    <dbReference type="NCBI Taxonomy" id="148309"/>
    <lineage>
        <taxon>Eukaryota</taxon>
        <taxon>Metazoa</taxon>
        <taxon>Ecdysozoa</taxon>
        <taxon>Nematoda</taxon>
        <taxon>Chromadorea</taxon>
        <taxon>Rhabditida</taxon>
        <taxon>Rhabditina</taxon>
        <taxon>Rhabditomorpha</taxon>
        <taxon>Strongyloidea</taxon>
        <taxon>Metastrongylidae</taxon>
        <taxon>Parelaphostrongylus</taxon>
    </lineage>
</organism>
<dbReference type="AlphaFoldDB" id="A0AAD5MFE2"/>
<comment type="caution">
    <text evidence="2">The sequence shown here is derived from an EMBL/GenBank/DDBJ whole genome shotgun (WGS) entry which is preliminary data.</text>
</comment>
<evidence type="ECO:0000313" key="3">
    <source>
        <dbReference type="Proteomes" id="UP001196413"/>
    </source>
</evidence>
<protein>
    <submittedName>
        <fullName evidence="2">Uncharacterized protein</fullName>
    </submittedName>
</protein>
<reference evidence="2" key="1">
    <citation type="submission" date="2021-06" db="EMBL/GenBank/DDBJ databases">
        <title>Parelaphostrongylus tenuis whole genome reference sequence.</title>
        <authorList>
            <person name="Garwood T.J."/>
            <person name="Larsen P.A."/>
            <person name="Fountain-Jones N.M."/>
            <person name="Garbe J.R."/>
            <person name="Macchietto M.G."/>
            <person name="Kania S.A."/>
            <person name="Gerhold R.W."/>
            <person name="Richards J.E."/>
            <person name="Wolf T.M."/>
        </authorList>
    </citation>
    <scope>NUCLEOTIDE SEQUENCE</scope>
    <source>
        <strain evidence="2">MNPRO001-30</strain>
        <tissue evidence="2">Meninges</tissue>
    </source>
</reference>
<name>A0AAD5MFE2_PARTN</name>
<evidence type="ECO:0000256" key="1">
    <source>
        <dbReference type="SAM" id="MobiDB-lite"/>
    </source>
</evidence>
<feature type="compositionally biased region" description="Basic and acidic residues" evidence="1">
    <location>
        <begin position="78"/>
        <end position="98"/>
    </location>
</feature>
<dbReference type="EMBL" id="JAHQIW010002393">
    <property type="protein sequence ID" value="KAJ1355233.1"/>
    <property type="molecule type" value="Genomic_DNA"/>
</dbReference>